<dbReference type="InterPro" id="IPR008160">
    <property type="entry name" value="Collagen"/>
</dbReference>
<comment type="subcellular location">
    <subcellularLocation>
        <location evidence="1">Membrane</location>
        <topology evidence="1">Single-pass type II membrane protein</topology>
    </subcellularLocation>
</comment>
<feature type="compositionally biased region" description="Basic and acidic residues" evidence="10">
    <location>
        <begin position="277"/>
        <end position="286"/>
    </location>
</feature>
<dbReference type="GO" id="GO:0016020">
    <property type="term" value="C:membrane"/>
    <property type="evidence" value="ECO:0007669"/>
    <property type="project" value="UniProtKB-SubCell"/>
</dbReference>
<evidence type="ECO:0000256" key="9">
    <source>
        <dbReference type="PROSITE-ProRule" id="PRU00196"/>
    </source>
</evidence>
<evidence type="ECO:0000256" key="3">
    <source>
        <dbReference type="ARBA" id="ARBA00022968"/>
    </source>
</evidence>
<feature type="non-terminal residue" evidence="13">
    <location>
        <position position="477"/>
    </location>
</feature>
<evidence type="ECO:0000256" key="7">
    <source>
        <dbReference type="ARBA" id="ARBA00023170"/>
    </source>
</evidence>
<keyword evidence="4 11" id="KW-1133">Transmembrane helix</keyword>
<dbReference type="InterPro" id="IPR036772">
    <property type="entry name" value="SRCR-like_dom_sf"/>
</dbReference>
<keyword evidence="3" id="KW-0735">Signal-anchor</keyword>
<dbReference type="Proteomes" id="UP000629713">
    <property type="component" value="Unassembled WGS sequence"/>
</dbReference>
<dbReference type="PROSITE" id="PS00420">
    <property type="entry name" value="SRCR_1"/>
    <property type="match status" value="1"/>
</dbReference>
<evidence type="ECO:0000256" key="8">
    <source>
        <dbReference type="ARBA" id="ARBA00023180"/>
    </source>
</evidence>
<feature type="region of interest" description="Disordered" evidence="10">
    <location>
        <begin position="149"/>
        <end position="383"/>
    </location>
</feature>
<keyword evidence="2 11" id="KW-0812">Transmembrane</keyword>
<evidence type="ECO:0000256" key="2">
    <source>
        <dbReference type="ARBA" id="ARBA00022692"/>
    </source>
</evidence>
<evidence type="ECO:0000256" key="10">
    <source>
        <dbReference type="SAM" id="MobiDB-lite"/>
    </source>
</evidence>
<feature type="disulfide bond" evidence="9">
    <location>
        <begin position="446"/>
        <end position="456"/>
    </location>
</feature>
<sequence>MKITDKYGEDGNSSNMNSFSVSEKIGFASPATTTFQISEPRSQKKASTCCARTALSIYLLLLTAGQGLLMYKVFKMQREILKLQEQNASYTEEILQSHFADNLALSRSSPRKDFLMTHEENWRRSLEEEITIIKSNNANLMMRMSNITLVAGPPGRKGDPGLPGLRGPPGTKGDQGMHGPKGEKGSKGAPGPAGPSGGPGGRGETGLPGPQGQKGDMGNKGDPGPRGPEGLKGDPGFPGLPGHEGSPGKPGPPGPKGEAGANGQLGPPGSPGPEGRPGQKGEKGDQGPKGSPGVQGITGLKGVQGEKGIAGLPGQKGAKGDQGPAGIPGPVGQKGAKGDYGTKGLKGEPGQKGAKGETGFTGPPGLKGSKGEKGQVGPSSYVRIVGGDRRGRVEILHKGSWGTICDDGWSIREAGVVCRMLGFSRAATFFTASPGTGQIWLDDVSCTGSEISIMDCSKRGWGEHNCSHTEDVGVECA</sequence>
<dbReference type="PANTHER" id="PTHR37456">
    <property type="entry name" value="SI:CH211-266K2.1"/>
    <property type="match status" value="1"/>
</dbReference>
<feature type="domain" description="SRCR" evidence="12">
    <location>
        <begin position="382"/>
        <end position="477"/>
    </location>
</feature>
<dbReference type="SUPFAM" id="SSF56487">
    <property type="entry name" value="SRCR-like"/>
    <property type="match status" value="1"/>
</dbReference>
<name>A0A852FP32_PEUTA</name>
<feature type="transmembrane region" description="Helical" evidence="11">
    <location>
        <begin position="55"/>
        <end position="74"/>
    </location>
</feature>
<accession>A0A852FP32</accession>
<evidence type="ECO:0000256" key="5">
    <source>
        <dbReference type="ARBA" id="ARBA00023136"/>
    </source>
</evidence>
<dbReference type="Pfam" id="PF00530">
    <property type="entry name" value="SRCR"/>
    <property type="match status" value="1"/>
</dbReference>
<comment type="caution">
    <text evidence="13">The sequence shown here is derived from an EMBL/GenBank/DDBJ whole genome shotgun (WGS) entry which is preliminary data.</text>
</comment>
<evidence type="ECO:0000256" key="6">
    <source>
        <dbReference type="ARBA" id="ARBA00023157"/>
    </source>
</evidence>
<evidence type="ECO:0000256" key="4">
    <source>
        <dbReference type="ARBA" id="ARBA00022989"/>
    </source>
</evidence>
<dbReference type="EMBL" id="WBNO01019447">
    <property type="protein sequence ID" value="NXQ17391.1"/>
    <property type="molecule type" value="Genomic_DNA"/>
</dbReference>
<evidence type="ECO:0000313" key="14">
    <source>
        <dbReference type="Proteomes" id="UP000629713"/>
    </source>
</evidence>
<keyword evidence="8" id="KW-0325">Glycoprotein</keyword>
<feature type="non-terminal residue" evidence="13">
    <location>
        <position position="1"/>
    </location>
</feature>
<comment type="caution">
    <text evidence="9">Lacks conserved residue(s) required for the propagation of feature annotation.</text>
</comment>
<dbReference type="Pfam" id="PF01391">
    <property type="entry name" value="Collagen"/>
    <property type="match status" value="2"/>
</dbReference>
<organism evidence="13 14">
    <name type="scientific">Peucedramus taeniatus</name>
    <name type="common">Olive warbler</name>
    <dbReference type="NCBI Taxonomy" id="135441"/>
    <lineage>
        <taxon>Eukaryota</taxon>
        <taxon>Metazoa</taxon>
        <taxon>Chordata</taxon>
        <taxon>Craniata</taxon>
        <taxon>Vertebrata</taxon>
        <taxon>Euteleostomi</taxon>
        <taxon>Archelosauria</taxon>
        <taxon>Archosauria</taxon>
        <taxon>Dinosauria</taxon>
        <taxon>Saurischia</taxon>
        <taxon>Theropoda</taxon>
        <taxon>Coelurosauria</taxon>
        <taxon>Aves</taxon>
        <taxon>Neognathae</taxon>
        <taxon>Neoaves</taxon>
        <taxon>Telluraves</taxon>
        <taxon>Australaves</taxon>
        <taxon>Passeriformes</taxon>
        <taxon>Passeroidea</taxon>
        <taxon>Fringillidae</taxon>
        <taxon>Peucedraminae</taxon>
        <taxon>Peucedramus</taxon>
    </lineage>
</organism>
<proteinExistence type="predicted"/>
<keyword evidence="5 11" id="KW-0472">Membrane</keyword>
<evidence type="ECO:0000256" key="11">
    <source>
        <dbReference type="SAM" id="Phobius"/>
    </source>
</evidence>
<keyword evidence="6 9" id="KW-1015">Disulfide bond</keyword>
<dbReference type="PRINTS" id="PR00258">
    <property type="entry name" value="SPERACTRCPTR"/>
</dbReference>
<dbReference type="PROSITE" id="PS50287">
    <property type="entry name" value="SRCR_2"/>
    <property type="match status" value="1"/>
</dbReference>
<keyword evidence="14" id="KW-1185">Reference proteome</keyword>
<reference evidence="13" key="1">
    <citation type="submission" date="2019-09" db="EMBL/GenBank/DDBJ databases">
        <title>Bird 10,000 Genomes (B10K) Project - Family phase.</title>
        <authorList>
            <person name="Zhang G."/>
        </authorList>
    </citation>
    <scope>NUCLEOTIDE SEQUENCE</scope>
    <source>
        <strain evidence="13">B10K-DU-002-52</strain>
        <tissue evidence="13">Muscle</tissue>
    </source>
</reference>
<feature type="compositionally biased region" description="Gly residues" evidence="10">
    <location>
        <begin position="194"/>
        <end position="206"/>
    </location>
</feature>
<evidence type="ECO:0000256" key="1">
    <source>
        <dbReference type="ARBA" id="ARBA00004606"/>
    </source>
</evidence>
<evidence type="ECO:0000313" key="13">
    <source>
        <dbReference type="EMBL" id="NXQ17391.1"/>
    </source>
</evidence>
<feature type="compositionally biased region" description="Low complexity" evidence="10">
    <location>
        <begin position="160"/>
        <end position="172"/>
    </location>
</feature>
<dbReference type="InterPro" id="IPR001190">
    <property type="entry name" value="SRCR"/>
</dbReference>
<dbReference type="AlphaFoldDB" id="A0A852FP32"/>
<dbReference type="SMART" id="SM00202">
    <property type="entry name" value="SR"/>
    <property type="match status" value="1"/>
</dbReference>
<keyword evidence="7" id="KW-0675">Receptor</keyword>
<evidence type="ECO:0000259" key="12">
    <source>
        <dbReference type="PROSITE" id="PS50287"/>
    </source>
</evidence>
<protein>
    <submittedName>
        <fullName evidence="13">MARCO protein</fullName>
    </submittedName>
</protein>
<dbReference type="InterPro" id="IPR050938">
    <property type="entry name" value="Collagen_Structural_Proteins"/>
</dbReference>
<dbReference type="PANTHER" id="PTHR37456:SF4">
    <property type="entry name" value="COLLAGEN ALPHA-1(XXIII) CHAIN"/>
    <property type="match status" value="1"/>
</dbReference>
<dbReference type="Gene3D" id="3.10.250.10">
    <property type="entry name" value="SRCR-like domain"/>
    <property type="match status" value="1"/>
</dbReference>
<dbReference type="FunFam" id="3.10.250.10:FF:000011">
    <property type="entry name" value="Scavenger receptor class A member 5"/>
    <property type="match status" value="1"/>
</dbReference>
<gene>
    <name evidence="13" type="primary">Marco</name>
    <name evidence="13" type="ORF">PEUTAE_R01216</name>
</gene>